<dbReference type="InterPro" id="IPR029063">
    <property type="entry name" value="SAM-dependent_MTases_sf"/>
</dbReference>
<dbReference type="STRING" id="205917.A0A4Y9Z0Q4"/>
<dbReference type="InterPro" id="IPR019410">
    <property type="entry name" value="Methyltransf_16"/>
</dbReference>
<dbReference type="SUPFAM" id="SSF53335">
    <property type="entry name" value="S-adenosyl-L-methionine-dependent methyltransferases"/>
    <property type="match status" value="1"/>
</dbReference>
<reference evidence="1 2" key="1">
    <citation type="submission" date="2019-02" db="EMBL/GenBank/DDBJ databases">
        <title>Genome sequencing of the rare red list fungi Dentipellis fragilis.</title>
        <authorList>
            <person name="Buettner E."/>
            <person name="Kellner H."/>
        </authorList>
    </citation>
    <scope>NUCLEOTIDE SEQUENCE [LARGE SCALE GENOMIC DNA]</scope>
    <source>
        <strain evidence="1 2">DSM 105465</strain>
    </source>
</reference>
<evidence type="ECO:0000313" key="1">
    <source>
        <dbReference type="EMBL" id="TFY68396.1"/>
    </source>
</evidence>
<keyword evidence="2" id="KW-1185">Reference proteome</keyword>
<dbReference type="GO" id="GO:0005829">
    <property type="term" value="C:cytosol"/>
    <property type="evidence" value="ECO:0007669"/>
    <property type="project" value="TreeGrafter"/>
</dbReference>
<evidence type="ECO:0000313" key="2">
    <source>
        <dbReference type="Proteomes" id="UP000298327"/>
    </source>
</evidence>
<proteinExistence type="predicted"/>
<comment type="caution">
    <text evidence="1">The sequence shown here is derived from an EMBL/GenBank/DDBJ whole genome shotgun (WGS) entry which is preliminary data.</text>
</comment>
<dbReference type="EMBL" id="SEOQ01000163">
    <property type="protein sequence ID" value="TFY68396.1"/>
    <property type="molecule type" value="Genomic_DNA"/>
</dbReference>
<dbReference type="PANTHER" id="PTHR14614">
    <property type="entry name" value="HEPATOCELLULAR CARCINOMA-ASSOCIATED ANTIGEN"/>
    <property type="match status" value="1"/>
</dbReference>
<sequence length="334" mass="36059">MGQSSSPMASNPNFPKDLAIGPSYNPNAAYPDGAGLEFGADAQAQAIAKYGIAGRVWEAAYAILCYLDPPDPRTEFDPPFAPSRSAPSNTNANKPLTVLELGAGTGIVGFALARRLHARDMVVVTDLPEVCPLLEDGRQRTLTLPRPDADAEIGEVRVHRLAWGNEGHACTIVEELRGAGRRLTHVVCSDLVYFPELLAPLLRTLLHLTSPSVSGPGMGSSAAVEVEVVISYKIRSLPKETPFWSAFGLWFVFAPVLVRERAGAGWGRFGGDMEGETFVFVARRRAESMEWRVPVDDGELLGGVGAGGTDVRKSDDAFEVLLLMGRRGWGWDEL</sequence>
<gene>
    <name evidence="1" type="ORF">EVG20_g3580</name>
</gene>
<dbReference type="GO" id="GO:0008757">
    <property type="term" value="F:S-adenosylmethionine-dependent methyltransferase activity"/>
    <property type="evidence" value="ECO:0007669"/>
    <property type="project" value="UniProtKB-ARBA"/>
</dbReference>
<name>A0A4Y9Z0Q4_9AGAM</name>
<protein>
    <submittedName>
        <fullName evidence="1">Uncharacterized protein</fullName>
    </submittedName>
</protein>
<dbReference type="OrthoDB" id="413520at2759"/>
<organism evidence="1 2">
    <name type="scientific">Dentipellis fragilis</name>
    <dbReference type="NCBI Taxonomy" id="205917"/>
    <lineage>
        <taxon>Eukaryota</taxon>
        <taxon>Fungi</taxon>
        <taxon>Dikarya</taxon>
        <taxon>Basidiomycota</taxon>
        <taxon>Agaricomycotina</taxon>
        <taxon>Agaricomycetes</taxon>
        <taxon>Russulales</taxon>
        <taxon>Hericiaceae</taxon>
        <taxon>Dentipellis</taxon>
    </lineage>
</organism>
<accession>A0A4Y9Z0Q4</accession>
<dbReference type="PANTHER" id="PTHR14614:SF161">
    <property type="match status" value="1"/>
</dbReference>
<dbReference type="AlphaFoldDB" id="A0A4Y9Z0Q4"/>
<dbReference type="Proteomes" id="UP000298327">
    <property type="component" value="Unassembled WGS sequence"/>
</dbReference>
<dbReference type="Pfam" id="PF10294">
    <property type="entry name" value="Methyltransf_16"/>
    <property type="match status" value="1"/>
</dbReference>
<dbReference type="GO" id="GO:0032991">
    <property type="term" value="C:protein-containing complex"/>
    <property type="evidence" value="ECO:0007669"/>
    <property type="project" value="TreeGrafter"/>
</dbReference>
<dbReference type="Gene3D" id="3.40.50.150">
    <property type="entry name" value="Vaccinia Virus protein VP39"/>
    <property type="match status" value="1"/>
</dbReference>